<dbReference type="InterPro" id="IPR002645">
    <property type="entry name" value="STAS_dom"/>
</dbReference>
<accession>A0A8R1YA73</accession>
<feature type="compositionally biased region" description="Gly residues" evidence="6">
    <location>
        <begin position="1359"/>
        <end position="1373"/>
    </location>
</feature>
<feature type="compositionally biased region" description="Polar residues" evidence="6">
    <location>
        <begin position="708"/>
        <end position="718"/>
    </location>
</feature>
<feature type="region of interest" description="Disordered" evidence="6">
    <location>
        <begin position="993"/>
        <end position="1038"/>
    </location>
</feature>
<dbReference type="PROSITE" id="PS00036">
    <property type="entry name" value="BZIP_BASIC"/>
    <property type="match status" value="1"/>
</dbReference>
<keyword evidence="3 7" id="KW-1133">Transmembrane helix</keyword>
<name>A0A2A6BNX8_PRIPA</name>
<evidence type="ECO:0000313" key="10">
    <source>
        <dbReference type="Proteomes" id="UP000005239"/>
    </source>
</evidence>
<reference evidence="9" key="2">
    <citation type="submission" date="2022-06" db="UniProtKB">
        <authorList>
            <consortium name="EnsemblMetazoa"/>
        </authorList>
    </citation>
    <scope>IDENTIFICATION</scope>
    <source>
        <strain evidence="9">PS312</strain>
    </source>
</reference>
<dbReference type="SMART" id="SM00338">
    <property type="entry name" value="BRLZ"/>
    <property type="match status" value="1"/>
</dbReference>
<evidence type="ECO:0000256" key="6">
    <source>
        <dbReference type="SAM" id="MobiDB-lite"/>
    </source>
</evidence>
<dbReference type="EnsemblMetazoa" id="PPA09370.1">
    <property type="protein sequence ID" value="PPA09370.1"/>
    <property type="gene ID" value="WBGene00098924"/>
</dbReference>
<dbReference type="InterPro" id="IPR011547">
    <property type="entry name" value="SLC26A/SulP_dom"/>
</dbReference>
<feature type="transmembrane region" description="Helical" evidence="7">
    <location>
        <begin position="370"/>
        <end position="392"/>
    </location>
</feature>
<dbReference type="CDD" id="cd07042">
    <property type="entry name" value="STAS_SulP_like_sulfate_transporter"/>
    <property type="match status" value="1"/>
</dbReference>
<feature type="compositionally biased region" description="Gly residues" evidence="6">
    <location>
        <begin position="1273"/>
        <end position="1283"/>
    </location>
</feature>
<feature type="transmembrane region" description="Helical" evidence="7">
    <location>
        <begin position="449"/>
        <end position="478"/>
    </location>
</feature>
<feature type="chain" id="PRO_5043545643" evidence="8">
    <location>
        <begin position="20"/>
        <end position="1402"/>
    </location>
</feature>
<feature type="region of interest" description="Disordered" evidence="6">
    <location>
        <begin position="930"/>
        <end position="950"/>
    </location>
</feature>
<evidence type="ECO:0000256" key="5">
    <source>
        <dbReference type="SAM" id="Coils"/>
    </source>
</evidence>
<comment type="subcellular location">
    <subcellularLocation>
        <location evidence="1">Membrane</location>
        <topology evidence="1">Multi-pass membrane protein</topology>
    </subcellularLocation>
</comment>
<feature type="compositionally biased region" description="Low complexity" evidence="6">
    <location>
        <begin position="933"/>
        <end position="950"/>
    </location>
</feature>
<dbReference type="Pfam" id="PF01740">
    <property type="entry name" value="STAS"/>
    <property type="match status" value="1"/>
</dbReference>
<dbReference type="InterPro" id="IPR036513">
    <property type="entry name" value="STAS_dom_sf"/>
</dbReference>
<dbReference type="GO" id="GO:1902358">
    <property type="term" value="P:sulfate transmembrane transport"/>
    <property type="evidence" value="ECO:0000318"/>
    <property type="project" value="GO_Central"/>
</dbReference>
<evidence type="ECO:0000256" key="8">
    <source>
        <dbReference type="SAM" id="SignalP"/>
    </source>
</evidence>
<evidence type="ECO:0000256" key="1">
    <source>
        <dbReference type="ARBA" id="ARBA00004141"/>
    </source>
</evidence>
<feature type="compositionally biased region" description="Low complexity" evidence="6">
    <location>
        <begin position="1006"/>
        <end position="1028"/>
    </location>
</feature>
<evidence type="ECO:0000256" key="2">
    <source>
        <dbReference type="ARBA" id="ARBA00022692"/>
    </source>
</evidence>
<feature type="compositionally biased region" description="Low complexity" evidence="6">
    <location>
        <begin position="1333"/>
        <end position="1346"/>
    </location>
</feature>
<dbReference type="SUPFAM" id="SSF57959">
    <property type="entry name" value="Leucine zipper domain"/>
    <property type="match status" value="1"/>
</dbReference>
<evidence type="ECO:0000256" key="4">
    <source>
        <dbReference type="ARBA" id="ARBA00023136"/>
    </source>
</evidence>
<feature type="region of interest" description="Disordered" evidence="6">
    <location>
        <begin position="1234"/>
        <end position="1284"/>
    </location>
</feature>
<feature type="compositionally biased region" description="Polar residues" evidence="6">
    <location>
        <begin position="1318"/>
        <end position="1327"/>
    </location>
</feature>
<reference evidence="10" key="1">
    <citation type="journal article" date="2008" name="Nat. Genet.">
        <title>The Pristionchus pacificus genome provides a unique perspective on nematode lifestyle and parasitism.</title>
        <authorList>
            <person name="Dieterich C."/>
            <person name="Clifton S.W."/>
            <person name="Schuster L.N."/>
            <person name="Chinwalla A."/>
            <person name="Delehaunty K."/>
            <person name="Dinkelacker I."/>
            <person name="Fulton L."/>
            <person name="Fulton R."/>
            <person name="Godfrey J."/>
            <person name="Minx P."/>
            <person name="Mitreva M."/>
            <person name="Roeseler W."/>
            <person name="Tian H."/>
            <person name="Witte H."/>
            <person name="Yang S.P."/>
            <person name="Wilson R.K."/>
            <person name="Sommer R.J."/>
        </authorList>
    </citation>
    <scope>NUCLEOTIDE SEQUENCE [LARGE SCALE GENOMIC DNA]</scope>
    <source>
        <strain evidence="10">PS312</strain>
    </source>
</reference>
<evidence type="ECO:0000256" key="7">
    <source>
        <dbReference type="SAM" id="Phobius"/>
    </source>
</evidence>
<feature type="region of interest" description="Disordered" evidence="6">
    <location>
        <begin position="1359"/>
        <end position="1402"/>
    </location>
</feature>
<keyword evidence="10" id="KW-1185">Reference proteome</keyword>
<dbReference type="GO" id="GO:0003700">
    <property type="term" value="F:DNA-binding transcription factor activity"/>
    <property type="evidence" value="ECO:0007669"/>
    <property type="project" value="InterPro"/>
</dbReference>
<proteinExistence type="predicted"/>
<dbReference type="GO" id="GO:0015108">
    <property type="term" value="F:chloride transmembrane transporter activity"/>
    <property type="evidence" value="ECO:0000318"/>
    <property type="project" value="GO_Central"/>
</dbReference>
<protein>
    <submittedName>
        <fullName evidence="9">Uncharacterized protein</fullName>
    </submittedName>
</protein>
<organism evidence="9 10">
    <name type="scientific">Pristionchus pacificus</name>
    <name type="common">Parasitic nematode worm</name>
    <dbReference type="NCBI Taxonomy" id="54126"/>
    <lineage>
        <taxon>Eukaryota</taxon>
        <taxon>Metazoa</taxon>
        <taxon>Ecdysozoa</taxon>
        <taxon>Nematoda</taxon>
        <taxon>Chromadorea</taxon>
        <taxon>Rhabditida</taxon>
        <taxon>Rhabditina</taxon>
        <taxon>Diplogasteromorpha</taxon>
        <taxon>Diplogasteroidea</taxon>
        <taxon>Neodiplogasteridae</taxon>
        <taxon>Pristionchus</taxon>
    </lineage>
</organism>
<dbReference type="CDD" id="cd14689">
    <property type="entry name" value="bZIP_CREB3"/>
    <property type="match status" value="1"/>
</dbReference>
<dbReference type="GO" id="GO:0005886">
    <property type="term" value="C:plasma membrane"/>
    <property type="evidence" value="ECO:0000318"/>
    <property type="project" value="GO_Central"/>
</dbReference>
<feature type="signal peptide" evidence="8">
    <location>
        <begin position="1"/>
        <end position="19"/>
    </location>
</feature>
<dbReference type="InterPro" id="IPR046347">
    <property type="entry name" value="bZIP_sf"/>
</dbReference>
<dbReference type="GO" id="GO:0015116">
    <property type="term" value="F:sulfate transmembrane transporter activity"/>
    <property type="evidence" value="ECO:0000318"/>
    <property type="project" value="GO_Central"/>
</dbReference>
<gene>
    <name evidence="9" type="primary">WBGene00098924</name>
</gene>
<dbReference type="Pfam" id="PF00170">
    <property type="entry name" value="bZIP_1"/>
    <property type="match status" value="1"/>
</dbReference>
<keyword evidence="8" id="KW-0732">Signal</keyword>
<dbReference type="InterPro" id="IPR004827">
    <property type="entry name" value="bZIP"/>
</dbReference>
<sequence>MFSLLWLVPVMSRVRIVSWALREVSFHFSEWSQLEEEVEEEEGMPPQEQATPHALKKALATEAGIDRPVMNQKQFEEEFGNARDTKRVPLRRHIKKAARGCLQPCSSPSAALATVLSFVPILGWLPKYNIRECLIPDLIGGITTGIMHVPQGLAYSVLAGVDPVYGLYSSCFPAFFYMLFGTSRHTSLGSFAVVTLMAGIANDNIMRIYGAANGGGAIGPSNGTNTTLAGDLTAIEVASTLTVAIGIVQFAAGLLRLEFLASYFSDPLVSGFTTGSAVHVLIAQIDDIFGLTGLPKSSGPGYIFRRAWDIIIAAVDRTNLVTLITSAVAITFLHCGKEYLSPYLKKKGLKLPVPPPTPALPVMAIMPNCIVQSLGMVVVTIAVHISLAKMYAKKQNYAVDARQELYALGASSMLGGLFSVYPVSTALGRTAVNVSTGTKTQLSTVFSCALLLVIILWLGPLLRALPMCILACVIIVALKSMFQRCEEIKTLWRISRTDLLVWIVSFTATVVIDVMEGLAISILFALLTVVFRSQWPKWERVLGAMSSDSDKSTLEEASHPRPSVCVFRFDAPLIFTNVERFVAKVKKTVDEWEGIELPSDNPCAVKVVLEKDDDPIPRYFIVDCSSIVYVDYMGVKALSETTNDLKKRGLTVYLAAVKPDVLVVLKAHGLLDTFSKEQLFPTLHDALSIADRNASAAEMLDNARKFRLSTQTSRSVDTPSPELTVRGTPTLPPTPTSALPGTFIWHRGPREGNQRGTRANGKEAIRLLDAGSSTQSRSILDPESNMDSFEFSNMDARSYFIGDDPFLSGGADDPHLGSMLDSYTHNFNLDGLDDEFPDFKNDLSPEDEFADDLFGKLHEQEQACILTEQACILTTMTEDHAYAASSSPDESDRGSGLSLSPACSSSPSDYGHVDILRAASDASGIYYDSGFETMPTNPTQHTTQQQQKHTMFVPTTYGRQQSTSGSSSSTGSSLGRRTLVKAATSSSTKNGQFVRFKPAVRPTPPSSISLSSSSSSTSSLASSVTPSSGPGERTRKYPALILTEEEKRLCKKESISLPDHYPLTKAEERDLKRIRRKIRNKRSAQTSRKRKQDYIEQLEDRVADCTTENQDLKAQIELMQSQNASIMQQMRKLQAALAQSTKRGAQAGTCFAVLLLSVCLLVAPNLSPLIKKAIPVGEGEEMQTERGAEEAKADIMPGRSRTLMEYAAPAYLPLGSNVAGGVPPPQAMAPAQCAPPSLHGGHHYGQEAEEEEEEDELSRYLVPRPAKRARTSGGVGGGGGGPWSEGARYVNNQYQQMGGAQYNNNLPHHVPKEEWVYPSNQQQQQLHYSPKLSPDYTSSSSASSPDYGSQGYAVYGTGGGSSSVYGSGGGGSTGSSPVNRSTHHQVHTTQHVYRTQFKAEPI</sequence>
<dbReference type="SUPFAM" id="SSF52091">
    <property type="entry name" value="SpoIIaa-like"/>
    <property type="match status" value="1"/>
</dbReference>
<dbReference type="Proteomes" id="UP000005239">
    <property type="component" value="Unassembled WGS sequence"/>
</dbReference>
<feature type="transmembrane region" description="Helical" evidence="7">
    <location>
        <begin position="404"/>
        <end position="423"/>
    </location>
</feature>
<keyword evidence="2 7" id="KW-0812">Transmembrane</keyword>
<feature type="transmembrane region" description="Helical" evidence="7">
    <location>
        <begin position="499"/>
        <end position="527"/>
    </location>
</feature>
<feature type="compositionally biased region" description="Acidic residues" evidence="6">
    <location>
        <begin position="1247"/>
        <end position="1256"/>
    </location>
</feature>
<dbReference type="Pfam" id="PF00916">
    <property type="entry name" value="Sulfate_transp"/>
    <property type="match status" value="2"/>
</dbReference>
<keyword evidence="4 7" id="KW-0472">Membrane</keyword>
<feature type="compositionally biased region" description="Low complexity" evidence="6">
    <location>
        <begin position="894"/>
        <end position="908"/>
    </location>
</feature>
<dbReference type="Gene3D" id="1.20.5.170">
    <property type="match status" value="1"/>
</dbReference>
<dbReference type="GO" id="GO:1902476">
    <property type="term" value="P:chloride transmembrane transport"/>
    <property type="evidence" value="ECO:0000318"/>
    <property type="project" value="GO_Central"/>
</dbReference>
<dbReference type="GO" id="GO:0015106">
    <property type="term" value="F:bicarbonate transmembrane transporter activity"/>
    <property type="evidence" value="ECO:0000318"/>
    <property type="project" value="GO_Central"/>
</dbReference>
<accession>A0A2A6BNX8</accession>
<keyword evidence="5" id="KW-0175">Coiled coil</keyword>
<dbReference type="Gene3D" id="3.30.750.24">
    <property type="entry name" value="STAS domain"/>
    <property type="match status" value="1"/>
</dbReference>
<feature type="coiled-coil region" evidence="5">
    <location>
        <begin position="1081"/>
        <end position="1143"/>
    </location>
</feature>
<evidence type="ECO:0000256" key="3">
    <source>
        <dbReference type="ARBA" id="ARBA00022989"/>
    </source>
</evidence>
<dbReference type="PROSITE" id="PS50801">
    <property type="entry name" value="STAS"/>
    <property type="match status" value="1"/>
</dbReference>
<dbReference type="PROSITE" id="PS50217">
    <property type="entry name" value="BZIP"/>
    <property type="match status" value="1"/>
</dbReference>
<evidence type="ECO:0000313" key="9">
    <source>
        <dbReference type="EnsemblMetazoa" id="PPA09370.1"/>
    </source>
</evidence>
<dbReference type="GO" id="GO:0019531">
    <property type="term" value="F:oxalate transmembrane transporter activity"/>
    <property type="evidence" value="ECO:0000318"/>
    <property type="project" value="GO_Central"/>
</dbReference>
<feature type="region of interest" description="Disordered" evidence="6">
    <location>
        <begin position="1317"/>
        <end position="1346"/>
    </location>
</feature>
<dbReference type="PANTHER" id="PTHR11814">
    <property type="entry name" value="SULFATE TRANSPORTER"/>
    <property type="match status" value="1"/>
</dbReference>
<feature type="region of interest" description="Disordered" evidence="6">
    <location>
        <begin position="883"/>
        <end position="908"/>
    </location>
</feature>
<dbReference type="InterPro" id="IPR001902">
    <property type="entry name" value="SLC26A/SulP_fam"/>
</dbReference>
<feature type="region of interest" description="Disordered" evidence="6">
    <location>
        <begin position="708"/>
        <end position="758"/>
    </location>
</feature>